<dbReference type="GO" id="GO:0071555">
    <property type="term" value="P:cell wall organization"/>
    <property type="evidence" value="ECO:0007669"/>
    <property type="project" value="UniProtKB-KW"/>
</dbReference>
<dbReference type="HAMAP" id="MF_00913">
    <property type="entry name" value="PGT_FtsW_proteobact"/>
    <property type="match status" value="1"/>
</dbReference>
<dbReference type="InterPro" id="IPR018365">
    <property type="entry name" value="Cell_cycle_FtsW-rel_CS"/>
</dbReference>
<evidence type="ECO:0000256" key="12">
    <source>
        <dbReference type="ARBA" id="ARBA00023306"/>
    </source>
</evidence>
<evidence type="ECO:0000256" key="5">
    <source>
        <dbReference type="ARBA" id="ARBA00022676"/>
    </source>
</evidence>
<evidence type="ECO:0000256" key="9">
    <source>
        <dbReference type="ARBA" id="ARBA00022984"/>
    </source>
</evidence>
<comment type="caution">
    <text evidence="17">The sequence shown here is derived from an EMBL/GenBank/DDBJ whole genome shotgun (WGS) entry which is preliminary data.</text>
</comment>
<keyword evidence="6 16" id="KW-0808">Transferase</keyword>
<keyword evidence="9 16" id="KW-0573">Peptidoglycan synthesis</keyword>
<feature type="transmembrane region" description="Helical" evidence="16">
    <location>
        <begin position="291"/>
        <end position="313"/>
    </location>
</feature>
<dbReference type="GO" id="GO:0043093">
    <property type="term" value="P:FtsZ-dependent cytokinesis"/>
    <property type="evidence" value="ECO:0007669"/>
    <property type="project" value="UniProtKB-UniRule"/>
</dbReference>
<dbReference type="GO" id="GO:0009252">
    <property type="term" value="P:peptidoglycan biosynthetic process"/>
    <property type="evidence" value="ECO:0007669"/>
    <property type="project" value="UniProtKB-UniRule"/>
</dbReference>
<dbReference type="UniPathway" id="UPA00219"/>
<evidence type="ECO:0000256" key="3">
    <source>
        <dbReference type="ARBA" id="ARBA00022475"/>
    </source>
</evidence>
<feature type="transmembrane region" description="Helical" evidence="16">
    <location>
        <begin position="206"/>
        <end position="223"/>
    </location>
</feature>
<dbReference type="EMBL" id="SGIM01000013">
    <property type="protein sequence ID" value="RZF50024.1"/>
    <property type="molecule type" value="Genomic_DNA"/>
</dbReference>
<feature type="transmembrane region" description="Helical" evidence="16">
    <location>
        <begin position="161"/>
        <end position="178"/>
    </location>
</feature>
<feature type="transmembrane region" description="Helical" evidence="16">
    <location>
        <begin position="96"/>
        <end position="116"/>
    </location>
</feature>
<evidence type="ECO:0000256" key="10">
    <source>
        <dbReference type="ARBA" id="ARBA00022989"/>
    </source>
</evidence>
<dbReference type="RefSeq" id="WP_130162908.1">
    <property type="nucleotide sequence ID" value="NZ_SGIM01000013.1"/>
</dbReference>
<comment type="catalytic activity">
    <reaction evidence="15 16">
        <text>[GlcNAc-(1-&gt;4)-Mur2Ac(oyl-L-Ala-gamma-D-Glu-L-Lys-D-Ala-D-Ala)](n)-di-trans,octa-cis-undecaprenyl diphosphate + beta-D-GlcNAc-(1-&gt;4)-Mur2Ac(oyl-L-Ala-gamma-D-Glu-L-Lys-D-Ala-D-Ala)-di-trans,octa-cis-undecaprenyl diphosphate = [GlcNAc-(1-&gt;4)-Mur2Ac(oyl-L-Ala-gamma-D-Glu-L-Lys-D-Ala-D-Ala)](n+1)-di-trans,octa-cis-undecaprenyl diphosphate + di-trans,octa-cis-undecaprenyl diphosphate + H(+)</text>
        <dbReference type="Rhea" id="RHEA:23708"/>
        <dbReference type="Rhea" id="RHEA-COMP:9602"/>
        <dbReference type="Rhea" id="RHEA-COMP:9603"/>
        <dbReference type="ChEBI" id="CHEBI:15378"/>
        <dbReference type="ChEBI" id="CHEBI:58405"/>
        <dbReference type="ChEBI" id="CHEBI:60033"/>
        <dbReference type="ChEBI" id="CHEBI:78435"/>
        <dbReference type="EC" id="2.4.99.28"/>
    </reaction>
</comment>
<keyword evidence="5 16" id="KW-0328">Glycosyltransferase</keyword>
<keyword evidence="10 16" id="KW-1133">Transmembrane helix</keyword>
<dbReference type="InterPro" id="IPR013437">
    <property type="entry name" value="FtsW"/>
</dbReference>
<evidence type="ECO:0000256" key="11">
    <source>
        <dbReference type="ARBA" id="ARBA00023136"/>
    </source>
</evidence>
<evidence type="ECO:0000256" key="7">
    <source>
        <dbReference type="ARBA" id="ARBA00022692"/>
    </source>
</evidence>
<dbReference type="PANTHER" id="PTHR30474:SF2">
    <property type="entry name" value="PEPTIDOGLYCAN GLYCOSYLTRANSFERASE FTSW-RELATED"/>
    <property type="match status" value="1"/>
</dbReference>
<feature type="transmembrane region" description="Helical" evidence="16">
    <location>
        <begin position="63"/>
        <end position="84"/>
    </location>
</feature>
<feature type="transmembrane region" description="Helical" evidence="16">
    <location>
        <begin position="358"/>
        <end position="379"/>
    </location>
</feature>
<feature type="transmembrane region" description="Helical" evidence="16">
    <location>
        <begin position="184"/>
        <end position="201"/>
    </location>
</feature>
<evidence type="ECO:0000313" key="17">
    <source>
        <dbReference type="EMBL" id="RZF50024.1"/>
    </source>
</evidence>
<dbReference type="GO" id="GO:0032153">
    <property type="term" value="C:cell division site"/>
    <property type="evidence" value="ECO:0007669"/>
    <property type="project" value="UniProtKB-UniRule"/>
</dbReference>
<proteinExistence type="inferred from homology"/>
<name>A0A4Q6X8C6_9GAMM</name>
<dbReference type="PROSITE" id="PS00428">
    <property type="entry name" value="FTSW_RODA_SPOVE"/>
    <property type="match status" value="1"/>
</dbReference>
<accession>A0A4Q6X8C6</accession>
<gene>
    <name evidence="16 17" type="primary">ftsW</name>
    <name evidence="17" type="ORF">EXE30_13860</name>
</gene>
<keyword evidence="18" id="KW-1185">Reference proteome</keyword>
<keyword evidence="4 16" id="KW-0132">Cell division</keyword>
<comment type="subcellular location">
    <subcellularLocation>
        <location evidence="16">Cell inner membrane</location>
        <topology evidence="16">Multi-pass membrane protein</topology>
    </subcellularLocation>
    <subcellularLocation>
        <location evidence="1">Cell membrane</location>
        <topology evidence="1">Multi-pass membrane protein</topology>
    </subcellularLocation>
    <text evidence="16">Localizes to the division septum.</text>
</comment>
<dbReference type="EC" id="2.4.99.28" evidence="16"/>
<evidence type="ECO:0000313" key="18">
    <source>
        <dbReference type="Proteomes" id="UP000292110"/>
    </source>
</evidence>
<protein>
    <recommendedName>
        <fullName evidence="16">Probable peptidoglycan glycosyltransferase FtsW</fullName>
        <shortName evidence="16">PGT</shortName>
        <ecNumber evidence="16">2.4.99.28</ecNumber>
    </recommendedName>
    <alternativeName>
        <fullName evidence="16">Cell division protein FtsW</fullName>
    </alternativeName>
    <alternativeName>
        <fullName evidence="16">Cell wall polymerase</fullName>
    </alternativeName>
    <alternativeName>
        <fullName evidence="16">Peptidoglycan polymerase</fullName>
        <shortName evidence="16">PG polymerase</shortName>
    </alternativeName>
</protein>
<evidence type="ECO:0000256" key="4">
    <source>
        <dbReference type="ARBA" id="ARBA00022618"/>
    </source>
</evidence>
<dbReference type="GO" id="GO:0005886">
    <property type="term" value="C:plasma membrane"/>
    <property type="evidence" value="ECO:0007669"/>
    <property type="project" value="UniProtKB-SubCell"/>
</dbReference>
<evidence type="ECO:0000256" key="15">
    <source>
        <dbReference type="ARBA" id="ARBA00049902"/>
    </source>
</evidence>
<dbReference type="InterPro" id="IPR001182">
    <property type="entry name" value="FtsW/RodA"/>
</dbReference>
<keyword evidence="13 16" id="KW-0961">Cell wall biogenesis/degradation</keyword>
<comment type="pathway">
    <text evidence="2 16">Cell wall biogenesis; peptidoglycan biosynthesis.</text>
</comment>
<keyword evidence="3 16" id="KW-1003">Cell membrane</keyword>
<evidence type="ECO:0000256" key="14">
    <source>
        <dbReference type="ARBA" id="ARBA00038053"/>
    </source>
</evidence>
<dbReference type="AlphaFoldDB" id="A0A4Q6X8C6"/>
<keyword evidence="12 16" id="KW-0131">Cell cycle</keyword>
<evidence type="ECO:0000256" key="8">
    <source>
        <dbReference type="ARBA" id="ARBA00022960"/>
    </source>
</evidence>
<organism evidence="17 18">
    <name type="scientific">Acinetobacter halotolerans</name>
    <dbReference type="NCBI Taxonomy" id="1752076"/>
    <lineage>
        <taxon>Bacteria</taxon>
        <taxon>Pseudomonadati</taxon>
        <taxon>Pseudomonadota</taxon>
        <taxon>Gammaproteobacteria</taxon>
        <taxon>Moraxellales</taxon>
        <taxon>Moraxellaceae</taxon>
        <taxon>Acinetobacter</taxon>
    </lineage>
</organism>
<dbReference type="Pfam" id="PF01098">
    <property type="entry name" value="FTSW_RODA_SPOVE"/>
    <property type="match status" value="1"/>
</dbReference>
<dbReference type="GO" id="GO:0008955">
    <property type="term" value="F:peptidoglycan glycosyltransferase activity"/>
    <property type="evidence" value="ECO:0007669"/>
    <property type="project" value="UniProtKB-UniRule"/>
</dbReference>
<comment type="similarity">
    <text evidence="14 16">Belongs to the SEDS family. FtsW subfamily.</text>
</comment>
<evidence type="ECO:0000256" key="2">
    <source>
        <dbReference type="ARBA" id="ARBA00004752"/>
    </source>
</evidence>
<keyword evidence="16" id="KW-0997">Cell inner membrane</keyword>
<dbReference type="PANTHER" id="PTHR30474">
    <property type="entry name" value="CELL CYCLE PROTEIN"/>
    <property type="match status" value="1"/>
</dbReference>
<feature type="transmembrane region" description="Helical" evidence="16">
    <location>
        <begin position="128"/>
        <end position="149"/>
    </location>
</feature>
<evidence type="ECO:0000256" key="16">
    <source>
        <dbReference type="HAMAP-Rule" id="MF_00913"/>
    </source>
</evidence>
<sequence length="397" mass="43521">MADLAQNTAQKISQLLSRLPKLPAEMTARNLLIFCVVSLLCLGSVMVASASMPYAEYIHENPFYFLIRHGISICVAAVVAFLTYRISMNLWFKNAFLLWLITMGLLLAVLLVGTEVNGAHRWIKVGGFTLQPTEIAKIVMAIFTADYVVRRAKEVRTHWKGLLRLSGVMALTVGFIVAEPDLGATIVIVLMMVGVFFLAGAPATQFLIMLGAILAGISALIIFEPFRFQRLLSFTNPWADPLGVGYQLSNALMAFGRGEWFGTGLGHSVQKLSYLPEAHTDFMLAVLGEEFGFVGVTLVMILSFTMLACCIKIGHRALQHNYLRAGYLAYGISIIFLLQILVNAGMNMGLMPTKGLTLPFISYGGTSLMMCAAMISLILKIDASTQELNPVKEESNF</sequence>
<keyword evidence="7 16" id="KW-0812">Transmembrane</keyword>
<dbReference type="GO" id="GO:0015648">
    <property type="term" value="F:lipid-linked peptidoglycan transporter activity"/>
    <property type="evidence" value="ECO:0007669"/>
    <property type="project" value="TreeGrafter"/>
</dbReference>
<keyword evidence="11 16" id="KW-0472">Membrane</keyword>
<dbReference type="GO" id="GO:0008360">
    <property type="term" value="P:regulation of cell shape"/>
    <property type="evidence" value="ECO:0007669"/>
    <property type="project" value="UniProtKB-KW"/>
</dbReference>
<dbReference type="NCBIfam" id="TIGR02614">
    <property type="entry name" value="ftsW"/>
    <property type="match status" value="1"/>
</dbReference>
<comment type="function">
    <text evidence="16">Peptidoglycan polymerase that is essential for cell division.</text>
</comment>
<evidence type="ECO:0000256" key="13">
    <source>
        <dbReference type="ARBA" id="ARBA00023316"/>
    </source>
</evidence>
<evidence type="ECO:0000256" key="6">
    <source>
        <dbReference type="ARBA" id="ARBA00022679"/>
    </source>
</evidence>
<reference evidence="17 18" key="1">
    <citation type="submission" date="2019-02" db="EMBL/GenBank/DDBJ databases">
        <title>The draft genome of Acinetobacter halotolerans strain JCM 31009.</title>
        <authorList>
            <person name="Qin J."/>
            <person name="Feng Y."/>
            <person name="Nemec A."/>
            <person name="Zong Z."/>
        </authorList>
    </citation>
    <scope>NUCLEOTIDE SEQUENCE [LARGE SCALE GENOMIC DNA]</scope>
    <source>
        <strain evidence="17 18">JCM 31009</strain>
    </source>
</reference>
<keyword evidence="8 16" id="KW-0133">Cell shape</keyword>
<feature type="transmembrane region" description="Helical" evidence="16">
    <location>
        <begin position="31"/>
        <end position="51"/>
    </location>
</feature>
<dbReference type="Proteomes" id="UP000292110">
    <property type="component" value="Unassembled WGS sequence"/>
</dbReference>
<feature type="transmembrane region" description="Helical" evidence="16">
    <location>
        <begin position="325"/>
        <end position="346"/>
    </location>
</feature>
<evidence type="ECO:0000256" key="1">
    <source>
        <dbReference type="ARBA" id="ARBA00004651"/>
    </source>
</evidence>